<protein>
    <submittedName>
        <fullName evidence="1">Uncharacterized protein</fullName>
    </submittedName>
</protein>
<organism evidence="1 2">
    <name type="scientific">Planoprotostelium fungivorum</name>
    <dbReference type="NCBI Taxonomy" id="1890364"/>
    <lineage>
        <taxon>Eukaryota</taxon>
        <taxon>Amoebozoa</taxon>
        <taxon>Evosea</taxon>
        <taxon>Variosea</taxon>
        <taxon>Cavosteliida</taxon>
        <taxon>Cavosteliaceae</taxon>
        <taxon>Planoprotostelium</taxon>
    </lineage>
</organism>
<keyword evidence="2" id="KW-1185">Reference proteome</keyword>
<dbReference type="AlphaFoldDB" id="A0A2P6NML0"/>
<dbReference type="InParanoid" id="A0A2P6NML0"/>
<comment type="caution">
    <text evidence="1">The sequence shown here is derived from an EMBL/GenBank/DDBJ whole genome shotgun (WGS) entry which is preliminary data.</text>
</comment>
<evidence type="ECO:0000313" key="2">
    <source>
        <dbReference type="Proteomes" id="UP000241769"/>
    </source>
</evidence>
<accession>A0A2P6NML0</accession>
<dbReference type="Proteomes" id="UP000241769">
    <property type="component" value="Unassembled WGS sequence"/>
</dbReference>
<name>A0A2P6NML0_9EUKA</name>
<proteinExistence type="predicted"/>
<dbReference type="EMBL" id="MDYQ01000049">
    <property type="protein sequence ID" value="PRP85204.1"/>
    <property type="molecule type" value="Genomic_DNA"/>
</dbReference>
<reference evidence="1 2" key="1">
    <citation type="journal article" date="2018" name="Genome Biol. Evol.">
        <title>Multiple Roots of Fruiting Body Formation in Amoebozoa.</title>
        <authorList>
            <person name="Hillmann F."/>
            <person name="Forbes G."/>
            <person name="Novohradska S."/>
            <person name="Ferling I."/>
            <person name="Riege K."/>
            <person name="Groth M."/>
            <person name="Westermann M."/>
            <person name="Marz M."/>
            <person name="Spaller T."/>
            <person name="Winckler T."/>
            <person name="Schaap P."/>
            <person name="Glockner G."/>
        </authorList>
    </citation>
    <scope>NUCLEOTIDE SEQUENCE [LARGE SCALE GENOMIC DNA]</scope>
    <source>
        <strain evidence="1 2">Jena</strain>
    </source>
</reference>
<sequence>MTQHMQPQWEKDGLHSRLYAIEVPLLRSYAHTMKMLHEANCFLQEFR</sequence>
<evidence type="ECO:0000313" key="1">
    <source>
        <dbReference type="EMBL" id="PRP85204.1"/>
    </source>
</evidence>
<gene>
    <name evidence="1" type="ORF">PROFUN_07151</name>
</gene>